<dbReference type="PANTHER" id="PTHR35385:SF2">
    <property type="entry name" value="PROTEIN B, PUTATIVE-RELATED"/>
    <property type="match status" value="1"/>
</dbReference>
<dbReference type="AlphaFoldDB" id="A0AAE1GW93"/>
<dbReference type="Pfam" id="PF04434">
    <property type="entry name" value="SWIM"/>
    <property type="match status" value="1"/>
</dbReference>
<sequence length="475" mass="54466">MTDDQTSEKNALRLIFPEFHVLHAMWRYIWDNKHKVDGKDKLEVYMLFREVCYELNEDEFKGKYELLLSHNLICKNSVLKKHLKDLYDRAPEWALSFRNDLLTRGNNTNNYPEATVGQLKDQVLQRLTAYSLVQLFDFLTTRLEAYFQRRLSMVLNGRQENYWKSKHFVRPSKLVPLRCEKTSHEDLYLVKNLNQNSEYIVDMLHEVCSCPVGRNGAPCKHQMAVVQHYNISSSQFLPVDLQSKLALHKVMTTAPPSAEWYTSLKAGPFEPSQKRKIPDISSVYIEHQATPDDEALNMDLEGNSQPTDNAIVTFDPKKLTDALQNWEAINAHIVNALTSKPEVFVSAVEKFSSKFQKAKESSENQLAIGIAKRKNAGGGRHMTQQGRPNGSIAKKKGKTYGTITTKKKNPALGDCQMTRQGRPPRSKQTAEHGYSHKVAVKEPAWNRIPRKRGPVPHDLSQKITEQNTTKKPRHR</sequence>
<dbReference type="EMBL" id="JAHWGI010000147">
    <property type="protein sequence ID" value="KAK3910154.1"/>
    <property type="molecule type" value="Genomic_DNA"/>
</dbReference>
<dbReference type="GO" id="GO:0008270">
    <property type="term" value="F:zinc ion binding"/>
    <property type="evidence" value="ECO:0007669"/>
    <property type="project" value="UniProtKB-KW"/>
</dbReference>
<keyword evidence="5" id="KW-1185">Reference proteome</keyword>
<name>A0AAE1GW93_9NEOP</name>
<protein>
    <submittedName>
        <fullName evidence="4">Profilin-2</fullName>
    </submittedName>
</protein>
<accession>A0AAE1GW93</accession>
<evidence type="ECO:0000313" key="4">
    <source>
        <dbReference type="EMBL" id="KAK3910154.1"/>
    </source>
</evidence>
<comment type="caution">
    <text evidence="4">The sequence shown here is derived from an EMBL/GenBank/DDBJ whole genome shotgun (WGS) entry which is preliminary data.</text>
</comment>
<organism evidence="4 5">
    <name type="scientific">Frankliniella fusca</name>
    <dbReference type="NCBI Taxonomy" id="407009"/>
    <lineage>
        <taxon>Eukaryota</taxon>
        <taxon>Metazoa</taxon>
        <taxon>Ecdysozoa</taxon>
        <taxon>Arthropoda</taxon>
        <taxon>Hexapoda</taxon>
        <taxon>Insecta</taxon>
        <taxon>Pterygota</taxon>
        <taxon>Neoptera</taxon>
        <taxon>Paraneoptera</taxon>
        <taxon>Thysanoptera</taxon>
        <taxon>Terebrantia</taxon>
        <taxon>Thripoidea</taxon>
        <taxon>Thripidae</taxon>
        <taxon>Frankliniella</taxon>
    </lineage>
</organism>
<reference evidence="4" key="1">
    <citation type="submission" date="2021-07" db="EMBL/GenBank/DDBJ databases">
        <authorList>
            <person name="Catto M.A."/>
            <person name="Jacobson A."/>
            <person name="Kennedy G."/>
            <person name="Labadie P."/>
            <person name="Hunt B.G."/>
            <person name="Srinivasan R."/>
        </authorList>
    </citation>
    <scope>NUCLEOTIDE SEQUENCE</scope>
    <source>
        <strain evidence="4">PL_HMW_Pooled</strain>
        <tissue evidence="4">Head</tissue>
    </source>
</reference>
<evidence type="ECO:0000313" key="5">
    <source>
        <dbReference type="Proteomes" id="UP001219518"/>
    </source>
</evidence>
<evidence type="ECO:0000256" key="2">
    <source>
        <dbReference type="SAM" id="MobiDB-lite"/>
    </source>
</evidence>
<dbReference type="PROSITE" id="PS50966">
    <property type="entry name" value="ZF_SWIM"/>
    <property type="match status" value="1"/>
</dbReference>
<proteinExistence type="predicted"/>
<gene>
    <name evidence="4" type="ORF">KUF71_000732</name>
</gene>
<keyword evidence="1" id="KW-0862">Zinc</keyword>
<reference evidence="4" key="2">
    <citation type="journal article" date="2023" name="BMC Genomics">
        <title>Pest status, molecular evolution, and epigenetic factors derived from the genome assembly of Frankliniella fusca, a thysanopteran phytovirus vector.</title>
        <authorList>
            <person name="Catto M.A."/>
            <person name="Labadie P.E."/>
            <person name="Jacobson A.L."/>
            <person name="Kennedy G.G."/>
            <person name="Srinivasan R."/>
            <person name="Hunt B.G."/>
        </authorList>
    </citation>
    <scope>NUCLEOTIDE SEQUENCE</scope>
    <source>
        <strain evidence="4">PL_HMW_Pooled</strain>
    </source>
</reference>
<feature type="region of interest" description="Disordered" evidence="2">
    <location>
        <begin position="374"/>
        <end position="475"/>
    </location>
</feature>
<dbReference type="Proteomes" id="UP001219518">
    <property type="component" value="Unassembled WGS sequence"/>
</dbReference>
<keyword evidence="1" id="KW-0479">Metal-binding</keyword>
<dbReference type="PANTHER" id="PTHR35385">
    <property type="entry name" value="PROTEIN B, PUTATIVE-RELATED-RELATED"/>
    <property type="match status" value="1"/>
</dbReference>
<dbReference type="InterPro" id="IPR007527">
    <property type="entry name" value="Znf_SWIM"/>
</dbReference>
<keyword evidence="1" id="KW-0863">Zinc-finger</keyword>
<evidence type="ECO:0000259" key="3">
    <source>
        <dbReference type="PROSITE" id="PS50966"/>
    </source>
</evidence>
<evidence type="ECO:0000256" key="1">
    <source>
        <dbReference type="PROSITE-ProRule" id="PRU00325"/>
    </source>
</evidence>
<feature type="domain" description="SWIM-type" evidence="3">
    <location>
        <begin position="199"/>
        <end position="230"/>
    </location>
</feature>